<proteinExistence type="predicted"/>
<evidence type="ECO:0000313" key="4">
    <source>
        <dbReference type="Proteomes" id="UP001239782"/>
    </source>
</evidence>
<dbReference type="PANTHER" id="PTHR23088:SF27">
    <property type="entry name" value="DEAMINATED GLUTATHIONE AMIDASE"/>
    <property type="match status" value="1"/>
</dbReference>
<dbReference type="RefSeq" id="WP_309202240.1">
    <property type="nucleotide sequence ID" value="NZ_CP133548.1"/>
</dbReference>
<dbReference type="EMBL" id="CP133548">
    <property type="protein sequence ID" value="WMS87101.1"/>
    <property type="molecule type" value="Genomic_DNA"/>
</dbReference>
<feature type="domain" description="CN hydrolase" evidence="2">
    <location>
        <begin position="4"/>
        <end position="254"/>
    </location>
</feature>
<dbReference type="CDD" id="cd07572">
    <property type="entry name" value="nit"/>
    <property type="match status" value="1"/>
</dbReference>
<dbReference type="PROSITE" id="PS50263">
    <property type="entry name" value="CN_HYDROLASE"/>
    <property type="match status" value="1"/>
</dbReference>
<gene>
    <name evidence="3" type="ORF">Q9312_17990</name>
</gene>
<accession>A0AA51X6R1</accession>
<dbReference type="InterPro" id="IPR036526">
    <property type="entry name" value="C-N_Hydrolase_sf"/>
</dbReference>
<dbReference type="KEGG" id="plei:Q9312_17990"/>
<keyword evidence="4" id="KW-1185">Reference proteome</keyword>
<evidence type="ECO:0000313" key="3">
    <source>
        <dbReference type="EMBL" id="WMS87101.1"/>
    </source>
</evidence>
<organism evidence="3 4">
    <name type="scientific">Pleionea litopenaei</name>
    <dbReference type="NCBI Taxonomy" id="3070815"/>
    <lineage>
        <taxon>Bacteria</taxon>
        <taxon>Pseudomonadati</taxon>
        <taxon>Pseudomonadota</taxon>
        <taxon>Gammaproteobacteria</taxon>
        <taxon>Oceanospirillales</taxon>
        <taxon>Pleioneaceae</taxon>
        <taxon>Pleionea</taxon>
    </lineage>
</organism>
<dbReference type="PANTHER" id="PTHR23088">
    <property type="entry name" value="NITRILASE-RELATED"/>
    <property type="match status" value="1"/>
</dbReference>
<dbReference type="AlphaFoldDB" id="A0AA51X6R1"/>
<evidence type="ECO:0000259" key="2">
    <source>
        <dbReference type="PROSITE" id="PS50263"/>
    </source>
</evidence>
<protein>
    <submittedName>
        <fullName evidence="3">Carbon-nitrogen hydrolase family protein</fullName>
    </submittedName>
</protein>
<sequence>MSVLNVGLIQMCSSTQIEKNLKDAERLIQCAVTDGAELIVLPEYFPLFAQSQRQRQGAQEPMGPEHPIQKAIANWSKSHKVWIVAGTLPVQSSHSSRPYARSLVYSSEGECVAHYDKIHLFDVEVSDQTRQYRESEFTHAGAEPRVVTTPWGNLGLSVCYDIRFAELYQHYHAENCTIIAVPSAFTCPTGRAHWEVLLRARAIETQSYVLAAAQTGQHENGRMTWGHSMVVDPWGEIVGQLNQQEGYLVSQIDLAKCAQIARRMPTREHRVLIPTKSRPE</sequence>
<dbReference type="Gene3D" id="3.60.110.10">
    <property type="entry name" value="Carbon-nitrogen hydrolase"/>
    <property type="match status" value="1"/>
</dbReference>
<name>A0AA51X6R1_9GAMM</name>
<dbReference type="InterPro" id="IPR003010">
    <property type="entry name" value="C-N_Hydrolase"/>
</dbReference>
<dbReference type="InterPro" id="IPR045254">
    <property type="entry name" value="Nit1/2_C-N_Hydrolase"/>
</dbReference>
<keyword evidence="1 3" id="KW-0378">Hydrolase</keyword>
<dbReference type="Proteomes" id="UP001239782">
    <property type="component" value="Chromosome"/>
</dbReference>
<reference evidence="3 4" key="1">
    <citation type="submission" date="2023-08" db="EMBL/GenBank/DDBJ databases">
        <title>Pleionea litopenaei sp. nov., isolated from stomach of juvenile Litopenaeus vannamei.</title>
        <authorList>
            <person name="Rho A.M."/>
            <person name="Hwang C.Y."/>
        </authorList>
    </citation>
    <scope>NUCLEOTIDE SEQUENCE [LARGE SCALE GENOMIC DNA]</scope>
    <source>
        <strain evidence="3 4">HL-JVS1</strain>
    </source>
</reference>
<evidence type="ECO:0000256" key="1">
    <source>
        <dbReference type="ARBA" id="ARBA00022801"/>
    </source>
</evidence>
<dbReference type="Pfam" id="PF00795">
    <property type="entry name" value="CN_hydrolase"/>
    <property type="match status" value="1"/>
</dbReference>
<dbReference type="GO" id="GO:0016811">
    <property type="term" value="F:hydrolase activity, acting on carbon-nitrogen (but not peptide) bonds, in linear amides"/>
    <property type="evidence" value="ECO:0007669"/>
    <property type="project" value="InterPro"/>
</dbReference>
<dbReference type="SUPFAM" id="SSF56317">
    <property type="entry name" value="Carbon-nitrogen hydrolase"/>
    <property type="match status" value="1"/>
</dbReference>